<evidence type="ECO:0000256" key="8">
    <source>
        <dbReference type="ARBA" id="ARBA00022793"/>
    </source>
</evidence>
<dbReference type="PROSITE" id="PS00907">
    <property type="entry name" value="UROD_2"/>
    <property type="match status" value="1"/>
</dbReference>
<accession>A0AAN9KN53</accession>
<evidence type="ECO:0000256" key="10">
    <source>
        <dbReference type="ARBA" id="ARBA00023239"/>
    </source>
</evidence>
<evidence type="ECO:0000256" key="13">
    <source>
        <dbReference type="RuleBase" id="RU000554"/>
    </source>
</evidence>
<feature type="domain" description="Uroporphyrinogen decarboxylase (URO-D)" evidence="15">
    <location>
        <begin position="91"/>
        <end position="100"/>
    </location>
</feature>
<evidence type="ECO:0000256" key="9">
    <source>
        <dbReference type="ARBA" id="ARBA00023171"/>
    </source>
</evidence>
<dbReference type="NCBIfam" id="TIGR01464">
    <property type="entry name" value="hemE"/>
    <property type="match status" value="1"/>
</dbReference>
<evidence type="ECO:0000259" key="15">
    <source>
        <dbReference type="PROSITE" id="PS00906"/>
    </source>
</evidence>
<dbReference type="PANTHER" id="PTHR21091">
    <property type="entry name" value="METHYLTETRAHYDROFOLATE:HOMOCYSTEINE METHYLTRANSFERASE RELATED"/>
    <property type="match status" value="1"/>
</dbReference>
<comment type="subunit">
    <text evidence="6">Homodimer.</text>
</comment>
<evidence type="ECO:0000259" key="16">
    <source>
        <dbReference type="PROSITE" id="PS00907"/>
    </source>
</evidence>
<dbReference type="InterPro" id="IPR038071">
    <property type="entry name" value="UROD/MetE-like_sf"/>
</dbReference>
<dbReference type="AlphaFoldDB" id="A0AAN9KN53"/>
<protein>
    <recommendedName>
        <fullName evidence="7 13">Uroporphyrinogen decarboxylase</fullName>
        <ecNumber evidence="7 13">4.1.1.37</ecNumber>
    </recommendedName>
</protein>
<keyword evidence="8 13" id="KW-0210">Decarboxylase</keyword>
<sequence length="416" mass="45892">MASHLEGGNPPNTTKLSNFNSNMSTCFTSTFLPSTNLPPSTPRTSSFNLSSKSRHPITCSIGGTVAEPKASAAAEPLFLNAVRGKDVERPPVWLMRQAGRYMKSYQVIYEKYPSFRVRSENVDLVVEISLQPWHVFKPDGVILFSDILTPLSGMNIPFDIVKGKGPIIFDPIRTAAQVDEVREFVPEDSVPYVGEALTILRKEVDNKAAVLGFVGAPFTLASYVIEGGSSKHFSKIKRLAFSEPKVLHSLLQKFTNSMARYIQYQADNGAQAVQIFDSWATELSPEDFEEFSLPYLKQIVDIVKKTHPHLPLILYASGSGGLLERLTLIGVDVVSLDWTVDMADGRKRLGPNTVVQGNVDPGVLFGSKEFIADRINDTVRKAGRGKHILNLGHGIVVGTPEENVAHFFEVAKEIRY</sequence>
<dbReference type="FunFam" id="3.20.20.210:FF:000006">
    <property type="entry name" value="Uroporphyrinogen decarboxylase"/>
    <property type="match status" value="1"/>
</dbReference>
<evidence type="ECO:0000256" key="11">
    <source>
        <dbReference type="ARBA" id="ARBA00023244"/>
    </source>
</evidence>
<comment type="similarity">
    <text evidence="5 14">Belongs to the uroporphyrinogen decarboxylase family.</text>
</comment>
<comment type="pathway">
    <text evidence="3 13">Porphyrin-containing compound metabolism; protoporphyrin-IX biosynthesis; coproporphyrinogen-III from 5-aminolevulinate: step 4/4.</text>
</comment>
<dbReference type="InterPro" id="IPR000257">
    <property type="entry name" value="Uroporphyrinogen_deCOase"/>
</dbReference>
<organism evidence="17 18">
    <name type="scientific">Canavalia gladiata</name>
    <name type="common">Sword bean</name>
    <name type="synonym">Dolichos gladiatus</name>
    <dbReference type="NCBI Taxonomy" id="3824"/>
    <lineage>
        <taxon>Eukaryota</taxon>
        <taxon>Viridiplantae</taxon>
        <taxon>Streptophyta</taxon>
        <taxon>Embryophyta</taxon>
        <taxon>Tracheophyta</taxon>
        <taxon>Spermatophyta</taxon>
        <taxon>Magnoliopsida</taxon>
        <taxon>eudicotyledons</taxon>
        <taxon>Gunneridae</taxon>
        <taxon>Pentapetalae</taxon>
        <taxon>rosids</taxon>
        <taxon>fabids</taxon>
        <taxon>Fabales</taxon>
        <taxon>Fabaceae</taxon>
        <taxon>Papilionoideae</taxon>
        <taxon>50 kb inversion clade</taxon>
        <taxon>NPAAA clade</taxon>
        <taxon>indigoferoid/millettioid clade</taxon>
        <taxon>Phaseoleae</taxon>
        <taxon>Canavalia</taxon>
    </lineage>
</organism>
<evidence type="ECO:0000256" key="3">
    <source>
        <dbReference type="ARBA" id="ARBA00004804"/>
    </source>
</evidence>
<evidence type="ECO:0000256" key="12">
    <source>
        <dbReference type="ARBA" id="ARBA00048033"/>
    </source>
</evidence>
<evidence type="ECO:0000256" key="1">
    <source>
        <dbReference type="ARBA" id="ARBA00002448"/>
    </source>
</evidence>
<dbReference type="EMBL" id="JAYMYQ010000007">
    <property type="protein sequence ID" value="KAK7320562.1"/>
    <property type="molecule type" value="Genomic_DNA"/>
</dbReference>
<dbReference type="HAMAP" id="MF_00218">
    <property type="entry name" value="URO_D"/>
    <property type="match status" value="1"/>
</dbReference>
<dbReference type="Proteomes" id="UP001367508">
    <property type="component" value="Unassembled WGS sequence"/>
</dbReference>
<keyword evidence="11 13" id="KW-0627">Porphyrin biosynthesis</keyword>
<dbReference type="Gene3D" id="3.20.20.210">
    <property type="match status" value="1"/>
</dbReference>
<comment type="caution">
    <text evidence="17">The sequence shown here is derived from an EMBL/GenBank/DDBJ whole genome shotgun (WGS) entry which is preliminary data.</text>
</comment>
<evidence type="ECO:0000256" key="4">
    <source>
        <dbReference type="ARBA" id="ARBA00005173"/>
    </source>
</evidence>
<dbReference type="CDD" id="cd00717">
    <property type="entry name" value="URO-D"/>
    <property type="match status" value="1"/>
</dbReference>
<comment type="pathway">
    <text evidence="4">Porphyrin-containing compound metabolism; chlorophyll biosynthesis.</text>
</comment>
<dbReference type="SUPFAM" id="SSF51726">
    <property type="entry name" value="UROD/MetE-like"/>
    <property type="match status" value="1"/>
</dbReference>
<evidence type="ECO:0000256" key="6">
    <source>
        <dbReference type="ARBA" id="ARBA00011738"/>
    </source>
</evidence>
<dbReference type="PROSITE" id="PS00906">
    <property type="entry name" value="UROD_1"/>
    <property type="match status" value="1"/>
</dbReference>
<dbReference type="GO" id="GO:0015995">
    <property type="term" value="P:chlorophyll biosynthetic process"/>
    <property type="evidence" value="ECO:0007669"/>
    <property type="project" value="UniProtKB-KW"/>
</dbReference>
<comment type="catalytic activity">
    <reaction evidence="12 13">
        <text>uroporphyrinogen III + 4 H(+) = coproporphyrinogen III + 4 CO2</text>
        <dbReference type="Rhea" id="RHEA:19865"/>
        <dbReference type="ChEBI" id="CHEBI:15378"/>
        <dbReference type="ChEBI" id="CHEBI:16526"/>
        <dbReference type="ChEBI" id="CHEBI:57308"/>
        <dbReference type="ChEBI" id="CHEBI:57309"/>
        <dbReference type="EC" id="4.1.1.37"/>
    </reaction>
</comment>
<evidence type="ECO:0000313" key="18">
    <source>
        <dbReference type="Proteomes" id="UP001367508"/>
    </source>
</evidence>
<dbReference type="GO" id="GO:0004853">
    <property type="term" value="F:uroporphyrinogen decarboxylase activity"/>
    <property type="evidence" value="ECO:0007669"/>
    <property type="project" value="UniProtKB-EC"/>
</dbReference>
<evidence type="ECO:0000256" key="14">
    <source>
        <dbReference type="RuleBase" id="RU004169"/>
    </source>
</evidence>
<comment type="subcellular location">
    <subcellularLocation>
        <location evidence="2">Plastid</location>
        <location evidence="2">Chloroplast</location>
    </subcellularLocation>
</comment>
<keyword evidence="10 13" id="KW-0456">Lyase</keyword>
<feature type="domain" description="Uroporphyrinogen decarboxylase (URO-D)" evidence="16">
    <location>
        <begin position="211"/>
        <end position="227"/>
    </location>
</feature>
<proteinExistence type="inferred from homology"/>
<keyword evidence="9" id="KW-0149">Chlorophyll biosynthesis</keyword>
<keyword evidence="18" id="KW-1185">Reference proteome</keyword>
<dbReference type="Pfam" id="PF01208">
    <property type="entry name" value="URO-D"/>
    <property type="match status" value="1"/>
</dbReference>
<evidence type="ECO:0000256" key="2">
    <source>
        <dbReference type="ARBA" id="ARBA00004229"/>
    </source>
</evidence>
<dbReference type="InterPro" id="IPR006361">
    <property type="entry name" value="Uroporphyrinogen_deCO2ase_HemE"/>
</dbReference>
<evidence type="ECO:0000256" key="5">
    <source>
        <dbReference type="ARBA" id="ARBA00009935"/>
    </source>
</evidence>
<dbReference type="EC" id="4.1.1.37" evidence="7 13"/>
<name>A0AAN9KN53_CANGL</name>
<dbReference type="GO" id="GO:0009507">
    <property type="term" value="C:chloroplast"/>
    <property type="evidence" value="ECO:0007669"/>
    <property type="project" value="UniProtKB-SubCell"/>
</dbReference>
<comment type="function">
    <text evidence="1">Catalyzes the decarboxylation of four acetate groups of uroporphyrinogen-III to yield coproporphyrinogen-III.</text>
</comment>
<dbReference type="PANTHER" id="PTHR21091:SF169">
    <property type="entry name" value="UROPORPHYRINOGEN DECARBOXYLASE"/>
    <property type="match status" value="1"/>
</dbReference>
<gene>
    <name evidence="17" type="ORF">VNO77_30154</name>
</gene>
<evidence type="ECO:0000256" key="7">
    <source>
        <dbReference type="ARBA" id="ARBA00012288"/>
    </source>
</evidence>
<evidence type="ECO:0000313" key="17">
    <source>
        <dbReference type="EMBL" id="KAK7320562.1"/>
    </source>
</evidence>
<reference evidence="17 18" key="1">
    <citation type="submission" date="2024-01" db="EMBL/GenBank/DDBJ databases">
        <title>The genomes of 5 underutilized Papilionoideae crops provide insights into root nodulation and disease resistanc.</title>
        <authorList>
            <person name="Jiang F."/>
        </authorList>
    </citation>
    <scope>NUCLEOTIDE SEQUENCE [LARGE SCALE GENOMIC DNA]</scope>
    <source>
        <strain evidence="17">LVBAO_FW01</strain>
        <tissue evidence="17">Leaves</tissue>
    </source>
</reference>